<protein>
    <submittedName>
        <fullName evidence="1">Uncharacterized protein</fullName>
    </submittedName>
</protein>
<sequence>MPICTLSVEVKNRWWLPLYLKTLTLFCQLVQREPDYEKVSAFIVKYGISQSVKVQPAQKKTE</sequence>
<gene>
    <name evidence="1" type="ORF">PZT46_11290</name>
</gene>
<comment type="caution">
    <text evidence="1">The sequence shown here is derived from an EMBL/GenBank/DDBJ whole genome shotgun (WGS) entry which is preliminary data.</text>
</comment>
<evidence type="ECO:0000313" key="2">
    <source>
        <dbReference type="Proteomes" id="UP001303386"/>
    </source>
</evidence>
<proteinExistence type="predicted"/>
<evidence type="ECO:0000313" key="1">
    <source>
        <dbReference type="EMBL" id="MEA8799832.1"/>
    </source>
</evidence>
<organism evidence="1 2">
    <name type="scientific">Klebsiella aerogenes</name>
    <name type="common">Enterobacter aerogenes</name>
    <dbReference type="NCBI Taxonomy" id="548"/>
    <lineage>
        <taxon>Bacteria</taxon>
        <taxon>Pseudomonadati</taxon>
        <taxon>Pseudomonadota</taxon>
        <taxon>Gammaproteobacteria</taxon>
        <taxon>Enterobacterales</taxon>
        <taxon>Enterobacteriaceae</taxon>
        <taxon>Klebsiella/Raoultella group</taxon>
        <taxon>Klebsiella</taxon>
    </lineage>
</organism>
<dbReference type="RefSeq" id="WP_323787258.1">
    <property type="nucleotide sequence ID" value="NZ_JARELW010000003.1"/>
</dbReference>
<accession>A0AAW9LPH3</accession>
<name>A0AAW9LPH3_KLEAE</name>
<dbReference type="AlphaFoldDB" id="A0AAW9LPH3"/>
<dbReference type="EMBL" id="JARELW010000003">
    <property type="protein sequence ID" value="MEA8799832.1"/>
    <property type="molecule type" value="Genomic_DNA"/>
</dbReference>
<reference evidence="1" key="1">
    <citation type="journal article" date="2023" name="J. Hosp. Infect.">
        <title>Cross-contamination of carbapenem-resistant Gram-negative bacteria between patients and hospital environment in the first year of a newly built surgical ward.</title>
        <authorList>
            <person name="Boutin S."/>
            <person name="Scherrer M."/>
            <person name="Spath I."/>
            <person name="Kocer K."/>
            <person name="Heeg K."/>
            <person name="Nurjadi D."/>
        </authorList>
    </citation>
    <scope>NUCLEOTIDE SEQUENCE</scope>
    <source>
        <strain evidence="1">KE10384</strain>
    </source>
</reference>
<dbReference type="Proteomes" id="UP001303386">
    <property type="component" value="Unassembled WGS sequence"/>
</dbReference>